<evidence type="ECO:0000313" key="4">
    <source>
        <dbReference type="EMBL" id="KIH58098.1"/>
    </source>
</evidence>
<dbReference type="SUPFAM" id="SSF50729">
    <property type="entry name" value="PH domain-like"/>
    <property type="match status" value="2"/>
</dbReference>
<sequence>DCRIVFADVTRDWSDHALWWPEKRRWLQHTRSTLDQCGVTADSKLEFTPMHKDARVQLPDNQIIEARLDFSVNAFKATQKLCRDLGIRHSEELGLKRLIPPDILRKGTYEAENSSGPQPIRPGEESVGPMTLRKGPPIFASQTQIDGRMRRGQSPALSTSGHIFNAHEMGTLPRHGTLPRGASPSPGAVRLENEQFDMALVHTPRQAVNKDNVVFRPQNYVEKAALNRGWLDSSRSLMEQGVFEGDVVLLRFKYMTFFDLNPKYDPVRINQLYEQAKWSILLDEFDHTEEEASLFAALQLQATLQRDSPEPEGPTKDDVDMMLDELEQNLDAAALGRRSDLMQVPELADYLKYMKPKKLAAFKGFKRAFFSFRDLYLSYYQSSTEIHQPPLGHFSLKGCEVSPDVSVSQGKYHIKLLVPTAEGMTDFVLKCDTEHQYARWMAACRLASRGKSMADSSYPQEVESIKNLLHMQSTTNGRNENSTARRAAPVKLPSDFNVEEYVSQRYVRKARSKQGLQQRVADAHANVRQLTSTEAKLQYIRAWQALPEHGMHYFIVRFRNGRKADLIGVAINRLVKMNMENGESIKTWRFSNMKKWHVNWEIRHLKIQFEDEDIEFKPLSADCKIVHEFIGGYIFLTMRSKEQNQTLNEELFHKLTGGWG</sequence>
<dbReference type="InterPro" id="IPR037843">
    <property type="entry name" value="Kindlin/fermitin"/>
</dbReference>
<dbReference type="GO" id="GO:0007160">
    <property type="term" value="P:cell-matrix adhesion"/>
    <property type="evidence" value="ECO:0007669"/>
    <property type="project" value="TreeGrafter"/>
</dbReference>
<dbReference type="Proteomes" id="UP000054047">
    <property type="component" value="Unassembled WGS sequence"/>
</dbReference>
<dbReference type="InterPro" id="IPR019747">
    <property type="entry name" value="FERM_CS"/>
</dbReference>
<dbReference type="PANTHER" id="PTHR16160:SF13">
    <property type="entry name" value="FERMITIN 2-RELATED"/>
    <property type="match status" value="1"/>
</dbReference>
<protein>
    <submittedName>
        <fullName evidence="4">FERM central domain protein</fullName>
    </submittedName>
</protein>
<dbReference type="SMART" id="SM00233">
    <property type="entry name" value="PH"/>
    <property type="match status" value="1"/>
</dbReference>
<dbReference type="GO" id="GO:0005178">
    <property type="term" value="F:integrin binding"/>
    <property type="evidence" value="ECO:0007669"/>
    <property type="project" value="TreeGrafter"/>
</dbReference>
<dbReference type="CDD" id="cd01237">
    <property type="entry name" value="PH_fermitin"/>
    <property type="match status" value="1"/>
</dbReference>
<proteinExistence type="inferred from homology"/>
<dbReference type="EMBL" id="KN733527">
    <property type="protein sequence ID" value="KIH58098.1"/>
    <property type="molecule type" value="Genomic_DNA"/>
</dbReference>
<evidence type="ECO:0000256" key="1">
    <source>
        <dbReference type="ARBA" id="ARBA00008052"/>
    </source>
</evidence>
<dbReference type="InterPro" id="IPR037837">
    <property type="entry name" value="PH_Kindlin/fermitin"/>
</dbReference>
<gene>
    <name evidence="4" type="ORF">ANCDUO_11703</name>
</gene>
<dbReference type="InterPro" id="IPR001849">
    <property type="entry name" value="PH_domain"/>
</dbReference>
<dbReference type="PROSITE" id="PS50003">
    <property type="entry name" value="PH_DOMAIN"/>
    <property type="match status" value="1"/>
</dbReference>
<evidence type="ECO:0000259" key="3">
    <source>
        <dbReference type="PROSITE" id="PS50003"/>
    </source>
</evidence>
<dbReference type="InterPro" id="IPR014352">
    <property type="entry name" value="FERM/acyl-CoA-bd_prot_sf"/>
</dbReference>
<feature type="domain" description="PH" evidence="3">
    <location>
        <begin position="344"/>
        <end position="449"/>
    </location>
</feature>
<dbReference type="OrthoDB" id="10057618at2759"/>
<dbReference type="Gene3D" id="1.20.80.10">
    <property type="match status" value="1"/>
</dbReference>
<comment type="similarity">
    <text evidence="1">Belongs to the kindlin family.</text>
</comment>
<evidence type="ECO:0000313" key="5">
    <source>
        <dbReference type="Proteomes" id="UP000054047"/>
    </source>
</evidence>
<feature type="non-terminal residue" evidence="4">
    <location>
        <position position="1"/>
    </location>
</feature>
<dbReference type="CDD" id="cd17096">
    <property type="entry name" value="FERM_F1_kindlins"/>
    <property type="match status" value="1"/>
</dbReference>
<keyword evidence="2" id="KW-0130">Cell adhesion</keyword>
<dbReference type="Pfam" id="PF00169">
    <property type="entry name" value="PH"/>
    <property type="match status" value="1"/>
</dbReference>
<dbReference type="Pfam" id="PF00373">
    <property type="entry name" value="FERM_M"/>
    <property type="match status" value="1"/>
</dbReference>
<dbReference type="CDD" id="cd13205">
    <property type="entry name" value="FERM_C_fermitin"/>
    <property type="match status" value="1"/>
</dbReference>
<keyword evidence="5" id="KW-1185">Reference proteome</keyword>
<dbReference type="Gene3D" id="3.10.20.90">
    <property type="entry name" value="Phosphatidylinositol 3-kinase Catalytic Subunit, Chain A, domain 1"/>
    <property type="match status" value="2"/>
</dbReference>
<dbReference type="PANTHER" id="PTHR16160">
    <property type="entry name" value="FERMITIN 2-RELATED"/>
    <property type="match status" value="1"/>
</dbReference>
<dbReference type="InterPro" id="IPR040790">
    <property type="entry name" value="Kindlin_2_N"/>
</dbReference>
<dbReference type="CDD" id="cd14473">
    <property type="entry name" value="FERM_B-lobe"/>
    <property type="match status" value="2"/>
</dbReference>
<dbReference type="InterPro" id="IPR019749">
    <property type="entry name" value="Band_41_domain"/>
</dbReference>
<name>A0A0C2CN25_9BILA</name>
<dbReference type="SUPFAM" id="SSF47031">
    <property type="entry name" value="Second domain of FERM"/>
    <property type="match status" value="1"/>
</dbReference>
<dbReference type="GO" id="GO:0007229">
    <property type="term" value="P:integrin-mediated signaling pathway"/>
    <property type="evidence" value="ECO:0007669"/>
    <property type="project" value="InterPro"/>
</dbReference>
<dbReference type="InterPro" id="IPR011993">
    <property type="entry name" value="PH-like_dom_sf"/>
</dbReference>
<accession>A0A0C2CN25</accession>
<dbReference type="Gene3D" id="2.30.29.30">
    <property type="entry name" value="Pleckstrin-homology domain (PH domain)/Phosphotyrosine-binding domain (PTB)"/>
    <property type="match status" value="2"/>
</dbReference>
<reference evidence="4 5" key="1">
    <citation type="submission" date="2013-12" db="EMBL/GenBank/DDBJ databases">
        <title>Draft genome of the parsitic nematode Ancylostoma duodenale.</title>
        <authorList>
            <person name="Mitreva M."/>
        </authorList>
    </citation>
    <scope>NUCLEOTIDE SEQUENCE [LARGE SCALE GENOMIC DNA]</scope>
    <source>
        <strain evidence="4 5">Zhejiang</strain>
    </source>
</reference>
<dbReference type="SMART" id="SM00295">
    <property type="entry name" value="B41"/>
    <property type="match status" value="1"/>
</dbReference>
<dbReference type="Pfam" id="PF18124">
    <property type="entry name" value="Kindlin_2_N"/>
    <property type="match status" value="1"/>
</dbReference>
<dbReference type="GO" id="GO:0030055">
    <property type="term" value="C:cell-substrate junction"/>
    <property type="evidence" value="ECO:0007669"/>
    <property type="project" value="TreeGrafter"/>
</dbReference>
<dbReference type="PROSITE" id="PS00660">
    <property type="entry name" value="FERM_1"/>
    <property type="match status" value="1"/>
</dbReference>
<evidence type="ECO:0000256" key="2">
    <source>
        <dbReference type="ARBA" id="ARBA00022889"/>
    </source>
</evidence>
<dbReference type="InterPro" id="IPR035963">
    <property type="entry name" value="FERM_2"/>
</dbReference>
<dbReference type="InterPro" id="IPR019748">
    <property type="entry name" value="FERM_central"/>
</dbReference>
<dbReference type="AlphaFoldDB" id="A0A0C2CN25"/>
<organism evidence="4 5">
    <name type="scientific">Ancylostoma duodenale</name>
    <dbReference type="NCBI Taxonomy" id="51022"/>
    <lineage>
        <taxon>Eukaryota</taxon>
        <taxon>Metazoa</taxon>
        <taxon>Ecdysozoa</taxon>
        <taxon>Nematoda</taxon>
        <taxon>Chromadorea</taxon>
        <taxon>Rhabditida</taxon>
        <taxon>Rhabditina</taxon>
        <taxon>Rhabditomorpha</taxon>
        <taxon>Strongyloidea</taxon>
        <taxon>Ancylostomatidae</taxon>
        <taxon>Ancylostomatinae</taxon>
        <taxon>Ancylostoma</taxon>
    </lineage>
</organism>